<evidence type="ECO:0000313" key="3">
    <source>
        <dbReference type="Proteomes" id="UP000664859"/>
    </source>
</evidence>
<proteinExistence type="predicted"/>
<evidence type="ECO:0000313" key="2">
    <source>
        <dbReference type="EMBL" id="KAG5179713.1"/>
    </source>
</evidence>
<keyword evidence="1" id="KW-1133">Transmembrane helix</keyword>
<feature type="transmembrane region" description="Helical" evidence="1">
    <location>
        <begin position="42"/>
        <end position="66"/>
    </location>
</feature>
<dbReference type="Proteomes" id="UP000664859">
    <property type="component" value="Unassembled WGS sequence"/>
</dbReference>
<gene>
    <name evidence="2" type="ORF">JKP88DRAFT_72109</name>
</gene>
<protein>
    <submittedName>
        <fullName evidence="2">Uncharacterized protein</fullName>
    </submittedName>
</protein>
<name>A0A835YS82_9STRA</name>
<feature type="transmembrane region" description="Helical" evidence="1">
    <location>
        <begin position="118"/>
        <end position="136"/>
    </location>
</feature>
<feature type="transmembrane region" description="Helical" evidence="1">
    <location>
        <begin position="78"/>
        <end position="98"/>
    </location>
</feature>
<dbReference type="EMBL" id="JAFCMP010000445">
    <property type="protein sequence ID" value="KAG5179713.1"/>
    <property type="molecule type" value="Genomic_DNA"/>
</dbReference>
<keyword evidence="3" id="KW-1185">Reference proteome</keyword>
<keyword evidence="1" id="KW-0472">Membrane</keyword>
<organism evidence="2 3">
    <name type="scientific">Tribonema minus</name>
    <dbReference type="NCBI Taxonomy" id="303371"/>
    <lineage>
        <taxon>Eukaryota</taxon>
        <taxon>Sar</taxon>
        <taxon>Stramenopiles</taxon>
        <taxon>Ochrophyta</taxon>
        <taxon>PX clade</taxon>
        <taxon>Xanthophyceae</taxon>
        <taxon>Tribonematales</taxon>
        <taxon>Tribonemataceae</taxon>
        <taxon>Tribonema</taxon>
    </lineage>
</organism>
<evidence type="ECO:0000256" key="1">
    <source>
        <dbReference type="SAM" id="Phobius"/>
    </source>
</evidence>
<comment type="caution">
    <text evidence="2">The sequence shown here is derived from an EMBL/GenBank/DDBJ whole genome shotgun (WGS) entry which is preliminary data.</text>
</comment>
<keyword evidence="1" id="KW-0812">Transmembrane</keyword>
<dbReference type="AlphaFoldDB" id="A0A835YS82"/>
<reference evidence="2" key="1">
    <citation type="submission" date="2021-02" db="EMBL/GenBank/DDBJ databases">
        <title>First Annotated Genome of the Yellow-green Alga Tribonema minus.</title>
        <authorList>
            <person name="Mahan K.M."/>
        </authorList>
    </citation>
    <scope>NUCLEOTIDE SEQUENCE</scope>
    <source>
        <strain evidence="2">UTEX B ZZ1240</strain>
    </source>
</reference>
<sequence>MQLCSVVGSSMTCIQLLAGGFDDTATTAVGLLLGQFELLFLTVQLCFSVGLIAFLATILTRVWVLYCAESERSLANAITALLGCVSLLMIRILTRPIAGANVGRSLLRYARLVWRDVLFQPAAAVGLCFVALAVRYSDTRKVREDRGFKYGFKGLFHRSKAPEPEE</sequence>
<accession>A0A835YS82</accession>